<proteinExistence type="predicted"/>
<accession>A0A402BG76</accession>
<dbReference type="Proteomes" id="UP000287171">
    <property type="component" value="Unassembled WGS sequence"/>
</dbReference>
<sequence>MIILDYLMNSETNSKVLVRSPGMFRTFHKMRNETLFDKRYLKIYIEKFTGTDSWI</sequence>
<protein>
    <submittedName>
        <fullName evidence="1">Uncharacterized protein</fullName>
    </submittedName>
</protein>
<name>A0A402BG76_9CHLR</name>
<keyword evidence="2" id="KW-1185">Reference proteome</keyword>
<evidence type="ECO:0000313" key="2">
    <source>
        <dbReference type="Proteomes" id="UP000287171"/>
    </source>
</evidence>
<comment type="caution">
    <text evidence="1">The sequence shown here is derived from an EMBL/GenBank/DDBJ whole genome shotgun (WGS) entry which is preliminary data.</text>
</comment>
<evidence type="ECO:0000313" key="1">
    <source>
        <dbReference type="EMBL" id="GCE30394.1"/>
    </source>
</evidence>
<gene>
    <name evidence="1" type="ORF">KDA_58780</name>
</gene>
<organism evidence="1 2">
    <name type="scientific">Dictyobacter alpinus</name>
    <dbReference type="NCBI Taxonomy" id="2014873"/>
    <lineage>
        <taxon>Bacteria</taxon>
        <taxon>Bacillati</taxon>
        <taxon>Chloroflexota</taxon>
        <taxon>Ktedonobacteria</taxon>
        <taxon>Ktedonobacterales</taxon>
        <taxon>Dictyobacteraceae</taxon>
        <taxon>Dictyobacter</taxon>
    </lineage>
</organism>
<reference evidence="2" key="1">
    <citation type="submission" date="2018-12" db="EMBL/GenBank/DDBJ databases">
        <title>Tengunoibacter tsumagoiensis gen. nov., sp. nov., Dictyobacter kobayashii sp. nov., D. alpinus sp. nov., and D. joshuensis sp. nov. and description of Dictyobacteraceae fam. nov. within the order Ktedonobacterales isolated from Tengu-no-mugimeshi.</title>
        <authorList>
            <person name="Wang C.M."/>
            <person name="Zheng Y."/>
            <person name="Sakai Y."/>
            <person name="Toyoda A."/>
            <person name="Minakuchi Y."/>
            <person name="Abe K."/>
            <person name="Yokota A."/>
            <person name="Yabe S."/>
        </authorList>
    </citation>
    <scope>NUCLEOTIDE SEQUENCE [LARGE SCALE GENOMIC DNA]</scope>
    <source>
        <strain evidence="2">Uno16</strain>
    </source>
</reference>
<dbReference type="AlphaFoldDB" id="A0A402BG76"/>
<dbReference type="EMBL" id="BIFT01000002">
    <property type="protein sequence ID" value="GCE30394.1"/>
    <property type="molecule type" value="Genomic_DNA"/>
</dbReference>